<keyword evidence="4" id="KW-0808">Transferase</keyword>
<keyword evidence="3" id="KW-0597">Phosphoprotein</keyword>
<dbReference type="GO" id="GO:0004673">
    <property type="term" value="F:protein histidine kinase activity"/>
    <property type="evidence" value="ECO:0007669"/>
    <property type="project" value="UniProtKB-EC"/>
</dbReference>
<dbReference type="SMART" id="SM00387">
    <property type="entry name" value="HATPase_c"/>
    <property type="match status" value="1"/>
</dbReference>
<evidence type="ECO:0000256" key="2">
    <source>
        <dbReference type="ARBA" id="ARBA00012438"/>
    </source>
</evidence>
<dbReference type="Gene3D" id="6.10.340.10">
    <property type="match status" value="1"/>
</dbReference>
<dbReference type="Pfam" id="PF02518">
    <property type="entry name" value="HATPase_c"/>
    <property type="match status" value="1"/>
</dbReference>
<feature type="transmembrane region" description="Helical" evidence="7">
    <location>
        <begin position="12"/>
        <end position="35"/>
    </location>
</feature>
<evidence type="ECO:0000256" key="1">
    <source>
        <dbReference type="ARBA" id="ARBA00000085"/>
    </source>
</evidence>
<dbReference type="InterPro" id="IPR003594">
    <property type="entry name" value="HATPase_dom"/>
</dbReference>
<dbReference type="InterPro" id="IPR013587">
    <property type="entry name" value="Nitrate/nitrite_sensing"/>
</dbReference>
<evidence type="ECO:0000256" key="6">
    <source>
        <dbReference type="SAM" id="MobiDB-lite"/>
    </source>
</evidence>
<dbReference type="AlphaFoldDB" id="A0AAE3YS30"/>
<evidence type="ECO:0000313" key="10">
    <source>
        <dbReference type="Proteomes" id="UP001183643"/>
    </source>
</evidence>
<dbReference type="Pfam" id="PF08376">
    <property type="entry name" value="NIT"/>
    <property type="match status" value="1"/>
</dbReference>
<feature type="compositionally biased region" description="Low complexity" evidence="6">
    <location>
        <begin position="647"/>
        <end position="656"/>
    </location>
</feature>
<comment type="catalytic activity">
    <reaction evidence="1">
        <text>ATP + protein L-histidine = ADP + protein N-phospho-L-histidine.</text>
        <dbReference type="EC" id="2.7.13.3"/>
    </reaction>
</comment>
<dbReference type="Proteomes" id="UP001183643">
    <property type="component" value="Unassembled WGS sequence"/>
</dbReference>
<protein>
    <recommendedName>
        <fullName evidence="2">histidine kinase</fullName>
        <ecNumber evidence="2">2.7.13.3</ecNumber>
    </recommendedName>
</protein>
<evidence type="ECO:0000259" key="8">
    <source>
        <dbReference type="PROSITE" id="PS50906"/>
    </source>
</evidence>
<evidence type="ECO:0000256" key="4">
    <source>
        <dbReference type="ARBA" id="ARBA00022679"/>
    </source>
</evidence>
<gene>
    <name evidence="9" type="ORF">J2S41_005632</name>
</gene>
<dbReference type="Gene3D" id="3.30.565.10">
    <property type="entry name" value="Histidine kinase-like ATPase, C-terminal domain"/>
    <property type="match status" value="1"/>
</dbReference>
<organism evidence="9 10">
    <name type="scientific">Catenuloplanes atrovinosus</name>
    <dbReference type="NCBI Taxonomy" id="137266"/>
    <lineage>
        <taxon>Bacteria</taxon>
        <taxon>Bacillati</taxon>
        <taxon>Actinomycetota</taxon>
        <taxon>Actinomycetes</taxon>
        <taxon>Micromonosporales</taxon>
        <taxon>Micromonosporaceae</taxon>
        <taxon>Catenuloplanes</taxon>
    </lineage>
</organism>
<sequence length="892" mass="95686">MNIRNWSIRSKIIALVSVPLVALLALWVFATVLTIDPAMRLLASQDVLDQVGRPGEELVADLQQERRLSLVYLAGNASTPTARRDSEALTEQRKRTDAAMAEFRQRSADHADIGDELDRRLATAYTSLDAIARQRDFIDSRDVDKPGALRFYSAVIGDMFKVFDLLSQYDDPVLSRRASAMAQLGHAREVLGQVDALVAGASTAGQFGISEHGQLVQIIGTYRYLYDTAVADLDAQTRQRYNLLIQSPVFERMNSMENALITSGADGKAVPIGLTEWTRTYDQVALQLRGFEQFTSERAAEDAVPLAVRTLGLLAVAGLLGLAAMVLSLVISVKVGRSLIKRLSELRAEATDLAGHRLPEVVGRLRRGDEVDVAAETRSLAFGTDEIGQLGNAFTEVQRTAVQAAVDEAALRRGLNDVFLNIARRSQTLLHRQLALLDRMERRVTDPDELADLFRVDHMATRMRRHAEDLVILAGAVPGRGWRNPVPMIDVVRGAVSEVEDYARVDIGVADDIAVVGRAVGDVIHLLAELIENGTSFSPPHTRVKVGGEPVPNGYAIEVEDRGLGMTPEELADANRRLAEPPEFDPANSARLGLFVVAQLAARHQVQVSLRVSPYGGVTAVVLIPSELVTVVEPSLPRFAVAQPATQPAVQPATPANGHAVEARPVTPREIEPARSARPAGETIGTVVVDGMELPGRRSTKRRKATPVASATSDTENVKTEDGEDAPTLAMPQPGREATDAEPGDDPEETTTMDGLPKRVRQASLAPQLRAGRQPAQPAPAEAAPRTPDQVRSLMSALQAGTNRGRRAAEAMMTTAPESAAGKPAPEQRSEAVRATATPPPGAVLTPAPGTEIPAVGTPTTVQSAAAAEKSAATAEQGAAGHDMHQEADRDA</sequence>
<dbReference type="EMBL" id="JAVDYB010000001">
    <property type="protein sequence ID" value="MDR7278854.1"/>
    <property type="molecule type" value="Genomic_DNA"/>
</dbReference>
<feature type="compositionally biased region" description="Basic and acidic residues" evidence="6">
    <location>
        <begin position="882"/>
        <end position="892"/>
    </location>
</feature>
<reference evidence="9" key="1">
    <citation type="submission" date="2023-07" db="EMBL/GenBank/DDBJ databases">
        <title>Sequencing the genomes of 1000 actinobacteria strains.</title>
        <authorList>
            <person name="Klenk H.-P."/>
        </authorList>
    </citation>
    <scope>NUCLEOTIDE SEQUENCE</scope>
    <source>
        <strain evidence="9">DSM 44707</strain>
    </source>
</reference>
<feature type="compositionally biased region" description="Acidic residues" evidence="6">
    <location>
        <begin position="740"/>
        <end position="751"/>
    </location>
</feature>
<keyword evidence="7" id="KW-0472">Membrane</keyword>
<name>A0AAE3YS30_9ACTN</name>
<dbReference type="InterPro" id="IPR050428">
    <property type="entry name" value="TCS_sensor_his_kinase"/>
</dbReference>
<dbReference type="GO" id="GO:0005886">
    <property type="term" value="C:plasma membrane"/>
    <property type="evidence" value="ECO:0007669"/>
    <property type="project" value="TreeGrafter"/>
</dbReference>
<dbReference type="PANTHER" id="PTHR45436">
    <property type="entry name" value="SENSOR HISTIDINE KINASE YKOH"/>
    <property type="match status" value="1"/>
</dbReference>
<proteinExistence type="predicted"/>
<comment type="caution">
    <text evidence="9">The sequence shown here is derived from an EMBL/GenBank/DDBJ whole genome shotgun (WGS) entry which is preliminary data.</text>
</comment>
<feature type="domain" description="NIT" evidence="8">
    <location>
        <begin position="53"/>
        <end position="306"/>
    </location>
</feature>
<evidence type="ECO:0000256" key="3">
    <source>
        <dbReference type="ARBA" id="ARBA00022553"/>
    </source>
</evidence>
<feature type="compositionally biased region" description="Low complexity" evidence="6">
    <location>
        <begin position="863"/>
        <end position="881"/>
    </location>
</feature>
<feature type="compositionally biased region" description="Low complexity" evidence="6">
    <location>
        <begin position="766"/>
        <end position="788"/>
    </location>
</feature>
<dbReference type="SUPFAM" id="SSF55874">
    <property type="entry name" value="ATPase domain of HSP90 chaperone/DNA topoisomerase II/histidine kinase"/>
    <property type="match status" value="1"/>
</dbReference>
<evidence type="ECO:0000256" key="7">
    <source>
        <dbReference type="SAM" id="Phobius"/>
    </source>
</evidence>
<feature type="region of interest" description="Disordered" evidence="6">
    <location>
        <begin position="647"/>
        <end position="892"/>
    </location>
</feature>
<dbReference type="InterPro" id="IPR036890">
    <property type="entry name" value="HATPase_C_sf"/>
</dbReference>
<dbReference type="RefSeq" id="WP_310372015.1">
    <property type="nucleotide sequence ID" value="NZ_JAVDYB010000001.1"/>
</dbReference>
<dbReference type="PANTHER" id="PTHR45436:SF5">
    <property type="entry name" value="SENSOR HISTIDINE KINASE TRCS"/>
    <property type="match status" value="1"/>
</dbReference>
<keyword evidence="10" id="KW-1185">Reference proteome</keyword>
<dbReference type="EC" id="2.7.13.3" evidence="2"/>
<dbReference type="GO" id="GO:0000160">
    <property type="term" value="P:phosphorelay signal transduction system"/>
    <property type="evidence" value="ECO:0007669"/>
    <property type="project" value="TreeGrafter"/>
</dbReference>
<evidence type="ECO:0000313" key="9">
    <source>
        <dbReference type="EMBL" id="MDR7278854.1"/>
    </source>
</evidence>
<keyword evidence="5 9" id="KW-0418">Kinase</keyword>
<keyword evidence="7" id="KW-0812">Transmembrane</keyword>
<dbReference type="PROSITE" id="PS50906">
    <property type="entry name" value="NIT"/>
    <property type="match status" value="1"/>
</dbReference>
<accession>A0AAE3YS30</accession>
<keyword evidence="7" id="KW-1133">Transmembrane helix</keyword>
<evidence type="ECO:0000256" key="5">
    <source>
        <dbReference type="ARBA" id="ARBA00022777"/>
    </source>
</evidence>
<dbReference type="InterPro" id="IPR010910">
    <property type="entry name" value="Nitrate/nitrite_sensing_bac"/>
</dbReference>